<dbReference type="InterPro" id="IPR028909">
    <property type="entry name" value="bL21-like"/>
</dbReference>
<dbReference type="PANTHER" id="PTHR21349:SF0">
    <property type="entry name" value="LARGE RIBOSOMAL SUBUNIT PROTEIN BL21M"/>
    <property type="match status" value="1"/>
</dbReference>
<evidence type="ECO:0000313" key="4">
    <source>
        <dbReference type="EMBL" id="CCE85130.1"/>
    </source>
</evidence>
<dbReference type="AlphaFoldDB" id="G8Y9I5"/>
<dbReference type="HOGENOM" id="CLU_061463_2_1_1"/>
<organism evidence="3 5">
    <name type="scientific">Pichia sorbitophila (strain ATCC MYA-4447 / BCRC 22081 / CBS 7064 / NBRC 10061 / NRRL Y-12695)</name>
    <name type="common">Hybrid yeast</name>
    <dbReference type="NCBI Taxonomy" id="559304"/>
    <lineage>
        <taxon>Eukaryota</taxon>
        <taxon>Fungi</taxon>
        <taxon>Dikarya</taxon>
        <taxon>Ascomycota</taxon>
        <taxon>Saccharomycotina</taxon>
        <taxon>Pichiomycetes</taxon>
        <taxon>Debaryomycetaceae</taxon>
        <taxon>Millerozyma</taxon>
    </lineage>
</organism>
<dbReference type="InterPro" id="IPR036164">
    <property type="entry name" value="bL21-like_sf"/>
</dbReference>
<protein>
    <recommendedName>
        <fullName evidence="2">Large ribosomal subunit protein bL21m</fullName>
    </recommendedName>
</protein>
<evidence type="ECO:0000256" key="2">
    <source>
        <dbReference type="ARBA" id="ARBA00044129"/>
    </source>
</evidence>
<keyword evidence="5" id="KW-1185">Reference proteome</keyword>
<gene>
    <name evidence="3" type="primary">Piso0_004702</name>
    <name evidence="3" type="ORF">GNLVRS01_PISO0K22692g</name>
    <name evidence="4" type="ORF">GNLVRS01_PISO0L22693g</name>
</gene>
<proteinExistence type="inferred from homology"/>
<evidence type="ECO:0000256" key="1">
    <source>
        <dbReference type="ARBA" id="ARBA00008563"/>
    </source>
</evidence>
<dbReference type="FunCoup" id="G8Y9I5">
    <property type="interactions" value="357"/>
</dbReference>
<dbReference type="SUPFAM" id="SSF141091">
    <property type="entry name" value="L21p-like"/>
    <property type="match status" value="1"/>
</dbReference>
<dbReference type="STRING" id="559304.G8Y9I5"/>
<comment type="similarity">
    <text evidence="1">Belongs to the bacterial ribosomal protein bL21 family.</text>
</comment>
<dbReference type="EMBL" id="FO082048">
    <property type="protein sequence ID" value="CCE85130.1"/>
    <property type="molecule type" value="Genomic_DNA"/>
</dbReference>
<dbReference type="EMBL" id="FO082049">
    <property type="protein sequence ID" value="CCE84099.1"/>
    <property type="molecule type" value="Genomic_DNA"/>
</dbReference>
<dbReference type="OMA" id="ITIHDIH"/>
<dbReference type="GO" id="GO:0003735">
    <property type="term" value="F:structural constituent of ribosome"/>
    <property type="evidence" value="ECO:0007669"/>
    <property type="project" value="TreeGrafter"/>
</dbReference>
<dbReference type="OrthoDB" id="5994at2759"/>
<dbReference type="Proteomes" id="UP000005222">
    <property type="component" value="Chromosome K"/>
</dbReference>
<sequence length="161" mass="18492">MLKLFMPGLRQRKIPRVGLSRCISTQESFKSEAVTKSTHDLSLLKFDSNGSNNLYAIFKLYNIPYLVTKGDKVVLPYKLKNAEAGDKLILNNVTTIGSPNFTYSDNKGIKQELYDLTAKVIEITKEPYYEVYRTKPRCRRVKTFGVQPYQTILMISELKLK</sequence>
<accession>G8Y9I5</accession>
<dbReference type="Proteomes" id="UP000005222">
    <property type="component" value="Chromosome L"/>
</dbReference>
<name>G8Y9I5_PICSO</name>
<reference evidence="3" key="1">
    <citation type="submission" date="2011-10" db="EMBL/GenBank/DDBJ databases">
        <authorList>
            <person name="Genoscope - CEA"/>
        </authorList>
    </citation>
    <scope>NUCLEOTIDE SEQUENCE</scope>
</reference>
<dbReference type="PANTHER" id="PTHR21349">
    <property type="entry name" value="50S RIBOSOMAL PROTEIN L21"/>
    <property type="match status" value="1"/>
</dbReference>
<dbReference type="eggNOG" id="ENOG502S1KI">
    <property type="taxonomic scope" value="Eukaryota"/>
</dbReference>
<evidence type="ECO:0000313" key="3">
    <source>
        <dbReference type="EMBL" id="CCE84099.1"/>
    </source>
</evidence>
<dbReference type="GO" id="GO:0005762">
    <property type="term" value="C:mitochondrial large ribosomal subunit"/>
    <property type="evidence" value="ECO:0007669"/>
    <property type="project" value="TreeGrafter"/>
</dbReference>
<evidence type="ECO:0000313" key="5">
    <source>
        <dbReference type="Proteomes" id="UP000005222"/>
    </source>
</evidence>
<dbReference type="InParanoid" id="G8Y9I5"/>
<reference evidence="5" key="2">
    <citation type="journal article" date="2012" name="G3 (Bethesda)">
        <title>Pichia sorbitophila, an interspecies yeast hybrid reveals early steps of genome resolution following polyploidization.</title>
        <authorList>
            <person name="Leh Louis V."/>
            <person name="Despons L."/>
            <person name="Friedrich A."/>
            <person name="Martin T."/>
            <person name="Durrens P."/>
            <person name="Casaregola S."/>
            <person name="Neuveglise C."/>
            <person name="Fairhead C."/>
            <person name="Marck C."/>
            <person name="Cruz J.A."/>
            <person name="Straub M.L."/>
            <person name="Kugler V."/>
            <person name="Sacerdot C."/>
            <person name="Uzunov Z."/>
            <person name="Thierry A."/>
            <person name="Weiss S."/>
            <person name="Bleykasten C."/>
            <person name="De Montigny J."/>
            <person name="Jacques N."/>
            <person name="Jung P."/>
            <person name="Lemaire M."/>
            <person name="Mallet S."/>
            <person name="Morel G."/>
            <person name="Richard G.F."/>
            <person name="Sarkar A."/>
            <person name="Savel G."/>
            <person name="Schacherer J."/>
            <person name="Seret M.L."/>
            <person name="Talla E."/>
            <person name="Samson G."/>
            <person name="Jubin C."/>
            <person name="Poulain J."/>
            <person name="Vacherie B."/>
            <person name="Barbe V."/>
            <person name="Pelletier E."/>
            <person name="Sherman D.J."/>
            <person name="Westhof E."/>
            <person name="Weissenbach J."/>
            <person name="Baret P.V."/>
            <person name="Wincker P."/>
            <person name="Gaillardin C."/>
            <person name="Dujon B."/>
            <person name="Souciet J.L."/>
        </authorList>
    </citation>
    <scope>NUCLEOTIDE SEQUENCE [LARGE SCALE GENOMIC DNA]</scope>
    <source>
        <strain evidence="5">ATCC MYA-4447 / BCRC 22081 / CBS 7064 / NBRC 10061 / NRRL Y-12695</strain>
    </source>
</reference>
<dbReference type="Pfam" id="PF00829">
    <property type="entry name" value="Ribosomal_L21p"/>
    <property type="match status" value="1"/>
</dbReference>